<dbReference type="PANTHER" id="PTHR37938:SF1">
    <property type="entry name" value="BLL0215 PROTEIN"/>
    <property type="match status" value="1"/>
</dbReference>
<dbReference type="EMBL" id="JBHTJW010000002">
    <property type="protein sequence ID" value="MFD0929363.1"/>
    <property type="molecule type" value="Genomic_DNA"/>
</dbReference>
<dbReference type="RefSeq" id="WP_379074872.1">
    <property type="nucleotide sequence ID" value="NZ_JBHTJW010000002.1"/>
</dbReference>
<keyword evidence="1" id="KW-0472">Membrane</keyword>
<keyword evidence="1" id="KW-0812">Transmembrane</keyword>
<organism evidence="3 4">
    <name type="scientific">Methylophilus glucosoxydans</name>
    <dbReference type="NCBI Taxonomy" id="752553"/>
    <lineage>
        <taxon>Bacteria</taxon>
        <taxon>Pseudomonadati</taxon>
        <taxon>Pseudomonadota</taxon>
        <taxon>Betaproteobacteria</taxon>
        <taxon>Nitrosomonadales</taxon>
        <taxon>Methylophilaceae</taxon>
        <taxon>Methylophilus</taxon>
    </lineage>
</organism>
<evidence type="ECO:0000256" key="1">
    <source>
        <dbReference type="SAM" id="Phobius"/>
    </source>
</evidence>
<name>A0ABW3GI79_9PROT</name>
<evidence type="ECO:0000313" key="4">
    <source>
        <dbReference type="Proteomes" id="UP001597106"/>
    </source>
</evidence>
<reference evidence="4" key="1">
    <citation type="journal article" date="2019" name="Int. J. Syst. Evol. Microbiol.">
        <title>The Global Catalogue of Microorganisms (GCM) 10K type strain sequencing project: providing services to taxonomists for standard genome sequencing and annotation.</title>
        <authorList>
            <consortium name="The Broad Institute Genomics Platform"/>
            <consortium name="The Broad Institute Genome Sequencing Center for Infectious Disease"/>
            <person name="Wu L."/>
            <person name="Ma J."/>
        </authorList>
    </citation>
    <scope>NUCLEOTIDE SEQUENCE [LARGE SCALE GENOMIC DNA]</scope>
    <source>
        <strain evidence="4">CCUG 59685</strain>
    </source>
</reference>
<dbReference type="PANTHER" id="PTHR37938">
    <property type="entry name" value="BLL0215 PROTEIN"/>
    <property type="match status" value="1"/>
</dbReference>
<keyword evidence="1" id="KW-1133">Transmembrane helix</keyword>
<dbReference type="Pfam" id="PF03703">
    <property type="entry name" value="bPH_2"/>
    <property type="match status" value="1"/>
</dbReference>
<evidence type="ECO:0000313" key="3">
    <source>
        <dbReference type="EMBL" id="MFD0929363.1"/>
    </source>
</evidence>
<protein>
    <submittedName>
        <fullName evidence="3">PH domain-containing protein</fullName>
    </submittedName>
</protein>
<feature type="transmembrane region" description="Helical" evidence="1">
    <location>
        <begin position="51"/>
        <end position="72"/>
    </location>
</feature>
<dbReference type="Proteomes" id="UP001597106">
    <property type="component" value="Unassembled WGS sequence"/>
</dbReference>
<feature type="transmembrane region" description="Helical" evidence="1">
    <location>
        <begin position="21"/>
        <end position="45"/>
    </location>
</feature>
<feature type="domain" description="YdbS-like PH" evidence="2">
    <location>
        <begin position="74"/>
        <end position="141"/>
    </location>
</feature>
<proteinExistence type="predicted"/>
<comment type="caution">
    <text evidence="3">The sequence shown here is derived from an EMBL/GenBank/DDBJ whole genome shotgun (WGS) entry which is preliminary data.</text>
</comment>
<sequence length="154" mass="17267">MSFIDKNLLENEVVIYRAQMHWIIFLNTFIYLLLSVLACAFNLRLAQSNQLLWAISLLGLLLALISGISSYIRYKTSEFAITNKRVLIKIGFIRRHSLEVLLHKVEGIGVNQSILGRVLGFGTITVTGTGGTKETFDLIAAPLEFRKQVQANLS</sequence>
<evidence type="ECO:0000259" key="2">
    <source>
        <dbReference type="Pfam" id="PF03703"/>
    </source>
</evidence>
<keyword evidence="4" id="KW-1185">Reference proteome</keyword>
<gene>
    <name evidence="3" type="ORF">ACFQ1T_06175</name>
</gene>
<dbReference type="InterPro" id="IPR005182">
    <property type="entry name" value="YdbS-like_PH"/>
</dbReference>
<accession>A0ABW3GI79</accession>